<keyword evidence="6" id="KW-0547">Nucleotide-binding</keyword>
<organism evidence="12 13">
    <name type="scientific">Amycolatopsis cihanbeyliensis</name>
    <dbReference type="NCBI Taxonomy" id="1128664"/>
    <lineage>
        <taxon>Bacteria</taxon>
        <taxon>Bacillati</taxon>
        <taxon>Actinomycetota</taxon>
        <taxon>Actinomycetes</taxon>
        <taxon>Pseudonocardiales</taxon>
        <taxon>Pseudonocardiaceae</taxon>
        <taxon>Amycolatopsis</taxon>
    </lineage>
</organism>
<evidence type="ECO:0000313" key="12">
    <source>
        <dbReference type="EMBL" id="TQJ05596.1"/>
    </source>
</evidence>
<protein>
    <submittedName>
        <fullName evidence="12">Peptide/nickel transport system ATP-binding protein</fullName>
    </submittedName>
</protein>
<dbReference type="PROSITE" id="PS00211">
    <property type="entry name" value="ABC_TRANSPORTER_1"/>
    <property type="match status" value="2"/>
</dbReference>
<dbReference type="InterPro" id="IPR050388">
    <property type="entry name" value="ABC_Ni/Peptide_Import"/>
</dbReference>
<sequence>MKAALEIRGLSVRYAAGTTALHEVDLRVEQGECVGLVGESGCGKTTLVRAVLGLLPPGTGISGVVSVAGRDVLGAPRAELRALRGRVLGYVGQDPYSACDPLRTVGHHVAEAWLAHRMRPGRAEVAERLGALGIPDPAERAGYHPHQFSGGMLQRATVAAATAHSPPLTIADEPTSALDAMLARDALRTLRRASRSLLLVSHDLRLVAEYADRVVVLHEGVLAEEGTADRVLAVPCSSPARRLVAAAPTEAPEAPEPVDRPAEPAGSGEPGAGEPVVVSVRDVRRYYGHGGARVRAVDGVSAEIAAGQVLGVVGPSGAGKSTLLRLLGGMERPDSGSVRFAGIEAWPRRRSRPVLPRPGYVMPVFQDPRGSLDRRWSLWRSITEPLVLARGPLPAAERKRRARQALEPVGLDGLDVTALPGQLSLGQAQRVALVRALIAEPALIVADEPTASLDSTTAAEIAALLREAADNGIALAVVSHDLARLATYVDRTLEL</sequence>
<dbReference type="GO" id="GO:0016887">
    <property type="term" value="F:ATP hydrolysis activity"/>
    <property type="evidence" value="ECO:0007669"/>
    <property type="project" value="InterPro"/>
</dbReference>
<keyword evidence="5" id="KW-0997">Cell inner membrane</keyword>
<dbReference type="InterPro" id="IPR017871">
    <property type="entry name" value="ABC_transporter-like_CS"/>
</dbReference>
<keyword evidence="13" id="KW-1185">Reference proteome</keyword>
<evidence type="ECO:0000256" key="4">
    <source>
        <dbReference type="ARBA" id="ARBA00022475"/>
    </source>
</evidence>
<comment type="subcellular location">
    <subcellularLocation>
        <location evidence="1">Cell membrane</location>
        <topology evidence="1">Peripheral membrane protein</topology>
    </subcellularLocation>
</comment>
<evidence type="ECO:0000256" key="6">
    <source>
        <dbReference type="ARBA" id="ARBA00022741"/>
    </source>
</evidence>
<evidence type="ECO:0000256" key="3">
    <source>
        <dbReference type="ARBA" id="ARBA00022448"/>
    </source>
</evidence>
<evidence type="ECO:0000256" key="9">
    <source>
        <dbReference type="ARBA" id="ARBA00023136"/>
    </source>
</evidence>
<evidence type="ECO:0000256" key="1">
    <source>
        <dbReference type="ARBA" id="ARBA00004202"/>
    </source>
</evidence>
<keyword evidence="8" id="KW-1278">Translocase</keyword>
<keyword evidence="7 12" id="KW-0067">ATP-binding</keyword>
<evidence type="ECO:0000313" key="13">
    <source>
        <dbReference type="Proteomes" id="UP000320876"/>
    </source>
</evidence>
<dbReference type="GO" id="GO:0005524">
    <property type="term" value="F:ATP binding"/>
    <property type="evidence" value="ECO:0007669"/>
    <property type="project" value="UniProtKB-KW"/>
</dbReference>
<dbReference type="EMBL" id="VFML01000001">
    <property type="protein sequence ID" value="TQJ05596.1"/>
    <property type="molecule type" value="Genomic_DNA"/>
</dbReference>
<keyword evidence="9" id="KW-0472">Membrane</keyword>
<evidence type="ECO:0000256" key="5">
    <source>
        <dbReference type="ARBA" id="ARBA00022519"/>
    </source>
</evidence>
<evidence type="ECO:0000256" key="2">
    <source>
        <dbReference type="ARBA" id="ARBA00005417"/>
    </source>
</evidence>
<feature type="domain" description="ABC transporter" evidence="11">
    <location>
        <begin position="5"/>
        <end position="244"/>
    </location>
</feature>
<dbReference type="OrthoDB" id="4008250at2"/>
<dbReference type="Gene3D" id="3.40.50.300">
    <property type="entry name" value="P-loop containing nucleotide triphosphate hydrolases"/>
    <property type="match status" value="2"/>
</dbReference>
<feature type="compositionally biased region" description="Low complexity" evidence="10">
    <location>
        <begin position="263"/>
        <end position="274"/>
    </location>
</feature>
<dbReference type="PANTHER" id="PTHR43297:SF14">
    <property type="entry name" value="ATPASE AAA-TYPE CORE DOMAIN-CONTAINING PROTEIN"/>
    <property type="match status" value="1"/>
</dbReference>
<proteinExistence type="inferred from homology"/>
<keyword evidence="3" id="KW-0813">Transport</keyword>
<feature type="domain" description="ABC transporter" evidence="11">
    <location>
        <begin position="278"/>
        <end position="495"/>
    </location>
</feature>
<accession>A0A542DRF9</accession>
<dbReference type="RefSeq" id="WP_142001101.1">
    <property type="nucleotide sequence ID" value="NZ_VFML01000001.1"/>
</dbReference>
<dbReference type="Proteomes" id="UP000320876">
    <property type="component" value="Unassembled WGS sequence"/>
</dbReference>
<comment type="similarity">
    <text evidence="2">Belongs to the ABC transporter superfamily.</text>
</comment>
<name>A0A542DRF9_AMYCI</name>
<evidence type="ECO:0000256" key="10">
    <source>
        <dbReference type="SAM" id="MobiDB-lite"/>
    </source>
</evidence>
<dbReference type="PANTHER" id="PTHR43297">
    <property type="entry name" value="OLIGOPEPTIDE TRANSPORT ATP-BINDING PROTEIN APPD"/>
    <property type="match status" value="1"/>
</dbReference>
<evidence type="ECO:0000259" key="11">
    <source>
        <dbReference type="PROSITE" id="PS50893"/>
    </source>
</evidence>
<evidence type="ECO:0000256" key="7">
    <source>
        <dbReference type="ARBA" id="ARBA00022840"/>
    </source>
</evidence>
<feature type="region of interest" description="Disordered" evidence="10">
    <location>
        <begin position="245"/>
        <end position="274"/>
    </location>
</feature>
<keyword evidence="4" id="KW-1003">Cell membrane</keyword>
<dbReference type="InterPro" id="IPR003439">
    <property type="entry name" value="ABC_transporter-like_ATP-bd"/>
</dbReference>
<dbReference type="InterPro" id="IPR027417">
    <property type="entry name" value="P-loop_NTPase"/>
</dbReference>
<dbReference type="SMART" id="SM00382">
    <property type="entry name" value="AAA"/>
    <property type="match status" value="2"/>
</dbReference>
<dbReference type="SUPFAM" id="SSF52540">
    <property type="entry name" value="P-loop containing nucleoside triphosphate hydrolases"/>
    <property type="match status" value="2"/>
</dbReference>
<dbReference type="PROSITE" id="PS50893">
    <property type="entry name" value="ABC_TRANSPORTER_2"/>
    <property type="match status" value="2"/>
</dbReference>
<reference evidence="12 13" key="1">
    <citation type="submission" date="2019-06" db="EMBL/GenBank/DDBJ databases">
        <title>Sequencing the genomes of 1000 actinobacteria strains.</title>
        <authorList>
            <person name="Klenk H.-P."/>
        </authorList>
    </citation>
    <scope>NUCLEOTIDE SEQUENCE [LARGE SCALE GENOMIC DNA]</scope>
    <source>
        <strain evidence="12 13">DSM 45679</strain>
    </source>
</reference>
<gene>
    <name evidence="12" type="ORF">FB471_5433</name>
</gene>
<comment type="caution">
    <text evidence="12">The sequence shown here is derived from an EMBL/GenBank/DDBJ whole genome shotgun (WGS) entry which is preliminary data.</text>
</comment>
<dbReference type="Pfam" id="PF00005">
    <property type="entry name" value="ABC_tran"/>
    <property type="match status" value="2"/>
</dbReference>
<evidence type="ECO:0000256" key="8">
    <source>
        <dbReference type="ARBA" id="ARBA00022967"/>
    </source>
</evidence>
<dbReference type="GO" id="GO:0005886">
    <property type="term" value="C:plasma membrane"/>
    <property type="evidence" value="ECO:0007669"/>
    <property type="project" value="UniProtKB-SubCell"/>
</dbReference>
<dbReference type="InterPro" id="IPR003593">
    <property type="entry name" value="AAA+_ATPase"/>
</dbReference>
<dbReference type="CDD" id="cd03257">
    <property type="entry name" value="ABC_NikE_OppD_transporters"/>
    <property type="match status" value="2"/>
</dbReference>
<dbReference type="AlphaFoldDB" id="A0A542DRF9"/>